<dbReference type="Gene3D" id="2.30.22.10">
    <property type="entry name" value="Head domain of nucleotide exchange factor GrpE"/>
    <property type="match status" value="1"/>
</dbReference>
<dbReference type="InterPro" id="IPR009012">
    <property type="entry name" value="GrpE_head"/>
</dbReference>
<gene>
    <name evidence="8" type="ORF">LCGC14_2304330</name>
</gene>
<accession>A0A0F9EZY1</accession>
<dbReference type="GO" id="GO:0005737">
    <property type="term" value="C:cytoplasm"/>
    <property type="evidence" value="ECO:0007669"/>
    <property type="project" value="UniProtKB-SubCell"/>
</dbReference>
<dbReference type="GO" id="GO:0006457">
    <property type="term" value="P:protein folding"/>
    <property type="evidence" value="ECO:0007669"/>
    <property type="project" value="InterPro"/>
</dbReference>
<proteinExistence type="inferred from homology"/>
<dbReference type="GO" id="GO:0042803">
    <property type="term" value="F:protein homodimerization activity"/>
    <property type="evidence" value="ECO:0007669"/>
    <property type="project" value="InterPro"/>
</dbReference>
<keyword evidence="6" id="KW-0143">Chaperone</keyword>
<keyword evidence="5" id="KW-0346">Stress response</keyword>
<dbReference type="InterPro" id="IPR013805">
    <property type="entry name" value="GrpE_CC"/>
</dbReference>
<dbReference type="PRINTS" id="PR00773">
    <property type="entry name" value="GRPEPROTEIN"/>
</dbReference>
<dbReference type="Pfam" id="PF01025">
    <property type="entry name" value="GrpE"/>
    <property type="match status" value="1"/>
</dbReference>
<comment type="caution">
    <text evidence="8">The sequence shown here is derived from an EMBL/GenBank/DDBJ whole genome shotgun (WGS) entry which is preliminary data.</text>
</comment>
<comment type="subunit">
    <text evidence="3">Homodimer.</text>
</comment>
<evidence type="ECO:0008006" key="9">
    <source>
        <dbReference type="Google" id="ProtNLM"/>
    </source>
</evidence>
<dbReference type="CDD" id="cd00446">
    <property type="entry name" value="GrpE"/>
    <property type="match status" value="1"/>
</dbReference>
<dbReference type="GO" id="GO:0051082">
    <property type="term" value="F:unfolded protein binding"/>
    <property type="evidence" value="ECO:0007669"/>
    <property type="project" value="TreeGrafter"/>
</dbReference>
<evidence type="ECO:0000313" key="8">
    <source>
        <dbReference type="EMBL" id="KKL50555.1"/>
    </source>
</evidence>
<dbReference type="SUPFAM" id="SSF58014">
    <property type="entry name" value="Coiled-coil domain of nucleotide exchange factor GrpE"/>
    <property type="match status" value="1"/>
</dbReference>
<dbReference type="FunFam" id="2.30.22.10:FF:000001">
    <property type="entry name" value="Protein GrpE"/>
    <property type="match status" value="1"/>
</dbReference>
<dbReference type="PANTHER" id="PTHR21237">
    <property type="entry name" value="GRPE PROTEIN"/>
    <property type="match status" value="1"/>
</dbReference>
<name>A0A0F9EZY1_9ZZZZ</name>
<comment type="subcellular location">
    <subcellularLocation>
        <location evidence="1">Cytoplasm</location>
    </subcellularLocation>
</comment>
<reference evidence="8" key="1">
    <citation type="journal article" date="2015" name="Nature">
        <title>Complex archaea that bridge the gap between prokaryotes and eukaryotes.</title>
        <authorList>
            <person name="Spang A."/>
            <person name="Saw J.H."/>
            <person name="Jorgensen S.L."/>
            <person name="Zaremba-Niedzwiedzka K."/>
            <person name="Martijn J."/>
            <person name="Lind A.E."/>
            <person name="van Eijk R."/>
            <person name="Schleper C."/>
            <person name="Guy L."/>
            <person name="Ettema T.J."/>
        </authorList>
    </citation>
    <scope>NUCLEOTIDE SEQUENCE</scope>
</reference>
<dbReference type="PANTHER" id="PTHR21237:SF23">
    <property type="entry name" value="GRPE PROTEIN HOMOLOG, MITOCHONDRIAL"/>
    <property type="match status" value="1"/>
</dbReference>
<sequence length="162" mass="18965">MKKSKKESEVKKLKKKLEEIEKQKKEYLAGWQRERADFLNYKKNEMERISELLKYANSGFVLKLLPVLDNFDIAHKKISKKAKSNKDIKGLLQIKSHLKDFLKTSGIEQIEVLGKKFDPVYHEIIELVEKKEKESGEIIEEIQKGYMIHGKLLRPAKVKAVK</sequence>
<evidence type="ECO:0000256" key="4">
    <source>
        <dbReference type="ARBA" id="ARBA00022490"/>
    </source>
</evidence>
<keyword evidence="4" id="KW-0963">Cytoplasm</keyword>
<keyword evidence="7" id="KW-0175">Coiled coil</keyword>
<evidence type="ECO:0000256" key="6">
    <source>
        <dbReference type="ARBA" id="ARBA00023186"/>
    </source>
</evidence>
<dbReference type="Gene3D" id="3.90.20.20">
    <property type="match status" value="1"/>
</dbReference>
<dbReference type="SUPFAM" id="SSF51064">
    <property type="entry name" value="Head domain of nucleotide exchange factor GrpE"/>
    <property type="match status" value="1"/>
</dbReference>
<dbReference type="EMBL" id="LAZR01032554">
    <property type="protein sequence ID" value="KKL50555.1"/>
    <property type="molecule type" value="Genomic_DNA"/>
</dbReference>
<evidence type="ECO:0000256" key="1">
    <source>
        <dbReference type="ARBA" id="ARBA00004496"/>
    </source>
</evidence>
<comment type="similarity">
    <text evidence="2">Belongs to the GrpE family.</text>
</comment>
<evidence type="ECO:0000256" key="7">
    <source>
        <dbReference type="SAM" id="Coils"/>
    </source>
</evidence>
<protein>
    <recommendedName>
        <fullName evidence="9">Nucleotide exchange factor GrpE</fullName>
    </recommendedName>
</protein>
<dbReference type="GO" id="GO:0000774">
    <property type="term" value="F:adenyl-nucleotide exchange factor activity"/>
    <property type="evidence" value="ECO:0007669"/>
    <property type="project" value="InterPro"/>
</dbReference>
<dbReference type="HAMAP" id="MF_01151">
    <property type="entry name" value="GrpE"/>
    <property type="match status" value="1"/>
</dbReference>
<dbReference type="InterPro" id="IPR000740">
    <property type="entry name" value="GrpE"/>
</dbReference>
<evidence type="ECO:0000256" key="3">
    <source>
        <dbReference type="ARBA" id="ARBA00011738"/>
    </source>
</evidence>
<dbReference type="AlphaFoldDB" id="A0A0F9EZY1"/>
<dbReference type="GO" id="GO:0051087">
    <property type="term" value="F:protein-folding chaperone binding"/>
    <property type="evidence" value="ECO:0007669"/>
    <property type="project" value="InterPro"/>
</dbReference>
<organism evidence="8">
    <name type="scientific">marine sediment metagenome</name>
    <dbReference type="NCBI Taxonomy" id="412755"/>
    <lineage>
        <taxon>unclassified sequences</taxon>
        <taxon>metagenomes</taxon>
        <taxon>ecological metagenomes</taxon>
    </lineage>
</organism>
<evidence type="ECO:0000256" key="5">
    <source>
        <dbReference type="ARBA" id="ARBA00023016"/>
    </source>
</evidence>
<evidence type="ECO:0000256" key="2">
    <source>
        <dbReference type="ARBA" id="ARBA00009054"/>
    </source>
</evidence>
<feature type="coiled-coil region" evidence="7">
    <location>
        <begin position="3"/>
        <end position="30"/>
    </location>
</feature>